<evidence type="ECO:0000259" key="2">
    <source>
        <dbReference type="Pfam" id="PF00501"/>
    </source>
</evidence>
<dbReference type="EMBL" id="JBHSFK010000001">
    <property type="protein sequence ID" value="MFC4497986.1"/>
    <property type="molecule type" value="Genomic_DNA"/>
</dbReference>
<evidence type="ECO:0000313" key="5">
    <source>
        <dbReference type="Proteomes" id="UP001595839"/>
    </source>
</evidence>
<comment type="caution">
    <text evidence="4">The sequence shown here is derived from an EMBL/GenBank/DDBJ whole genome shotgun (WGS) entry which is preliminary data.</text>
</comment>
<protein>
    <submittedName>
        <fullName evidence="4">Class I adenylate-forming enzyme family protein</fullName>
    </submittedName>
</protein>
<accession>A0ABV9AG46</accession>
<dbReference type="Pfam" id="PF00501">
    <property type="entry name" value="AMP-binding"/>
    <property type="match status" value="1"/>
</dbReference>
<evidence type="ECO:0000259" key="3">
    <source>
        <dbReference type="Pfam" id="PF13193"/>
    </source>
</evidence>
<keyword evidence="5" id="KW-1185">Reference proteome</keyword>
<feature type="domain" description="AMP-binding enzyme C-terminal" evidence="3">
    <location>
        <begin position="438"/>
        <end position="520"/>
    </location>
</feature>
<dbReference type="InterPro" id="IPR042099">
    <property type="entry name" value="ANL_N_sf"/>
</dbReference>
<dbReference type="Gene3D" id="3.40.50.12780">
    <property type="entry name" value="N-terminal domain of ligase-like"/>
    <property type="match status" value="1"/>
</dbReference>
<gene>
    <name evidence="4" type="ORF">ACFPIH_00395</name>
</gene>
<dbReference type="PANTHER" id="PTHR43767:SF1">
    <property type="entry name" value="NONRIBOSOMAL PEPTIDE SYNTHASE PES1 (EUROFUNG)-RELATED"/>
    <property type="match status" value="1"/>
</dbReference>
<evidence type="ECO:0000256" key="1">
    <source>
        <dbReference type="SAM" id="MobiDB-lite"/>
    </source>
</evidence>
<dbReference type="Pfam" id="PF13193">
    <property type="entry name" value="AMP-binding_C"/>
    <property type="match status" value="1"/>
</dbReference>
<evidence type="ECO:0000313" key="4">
    <source>
        <dbReference type="EMBL" id="MFC4497986.1"/>
    </source>
</evidence>
<feature type="domain" description="AMP-dependent synthetase/ligase" evidence="2">
    <location>
        <begin position="32"/>
        <end position="389"/>
    </location>
</feature>
<dbReference type="InterPro" id="IPR025110">
    <property type="entry name" value="AMP-bd_C"/>
</dbReference>
<dbReference type="PANTHER" id="PTHR43767">
    <property type="entry name" value="LONG-CHAIN-FATTY-ACID--COA LIGASE"/>
    <property type="match status" value="1"/>
</dbReference>
<reference evidence="5" key="1">
    <citation type="journal article" date="2019" name="Int. J. Syst. Evol. Microbiol.">
        <title>The Global Catalogue of Microorganisms (GCM) 10K type strain sequencing project: providing services to taxonomists for standard genome sequencing and annotation.</title>
        <authorList>
            <consortium name="The Broad Institute Genomics Platform"/>
            <consortium name="The Broad Institute Genome Sequencing Center for Infectious Disease"/>
            <person name="Wu L."/>
            <person name="Ma J."/>
        </authorList>
    </citation>
    <scope>NUCLEOTIDE SEQUENCE [LARGE SCALE GENOMIC DNA]</scope>
    <source>
        <strain evidence="5">CGMCC 4.7177</strain>
    </source>
</reference>
<proteinExistence type="predicted"/>
<dbReference type="InterPro" id="IPR000873">
    <property type="entry name" value="AMP-dep_synth/lig_dom"/>
</dbReference>
<name>A0ABV9AG46_9ACTN</name>
<sequence length="540" mass="57233">MAEPSSELPSAPGFVPLDASRLPGSLDGLLSRAAVARPGHRAVVTADRIATFAELDGSASTLAGVLRTVLPGRGQVVAVAALLDVDFTVAYFGVARSGHVAAVVNPLLREDDLVHVLGLSGARAAFVDSGLYTRLTAVRDRLPALEHVFVLGPAETPAPARHLAELLAEAPPGPAALPAAPSPDDVVCLHFTSGTTGRPKAVRLTHRNLVVNAHQIALAHALDGDSVTVNHLPTYHPMHQNSAIHALATQVLCTRPDPTAPVLTANRHRATHLYSLPFRLALLAQHERLPGLRLDTVAYVASGGSALSPESASRLSAHFGVAVFQGYGLAETSPLTHSDDPRQPVPGSVGRPVAGTECRVVDVESRRVLPGGEAGEVQVRGPQVMRGYLGARDADGVEPDGWFSTGDVGRIEQDGRLFLVDRLKDVFKYHNWLVSPSETERALRGHPLVSDCVVFDHPEGAAGAVAHALVVLRTGDRVDEAAVSGALAEVCRLVNARLPYFQQVRYAEAVDSIPRSPNGKVRRRELRDRRLGTPAGALVE</sequence>
<dbReference type="PROSITE" id="PS00455">
    <property type="entry name" value="AMP_BINDING"/>
    <property type="match status" value="1"/>
</dbReference>
<dbReference type="InterPro" id="IPR045851">
    <property type="entry name" value="AMP-bd_C_sf"/>
</dbReference>
<dbReference type="RefSeq" id="WP_381165977.1">
    <property type="nucleotide sequence ID" value="NZ_JBHSFK010000001.1"/>
</dbReference>
<dbReference type="Gene3D" id="3.30.300.30">
    <property type="match status" value="1"/>
</dbReference>
<dbReference type="InterPro" id="IPR020845">
    <property type="entry name" value="AMP-binding_CS"/>
</dbReference>
<dbReference type="Proteomes" id="UP001595839">
    <property type="component" value="Unassembled WGS sequence"/>
</dbReference>
<feature type="region of interest" description="Disordered" evidence="1">
    <location>
        <begin position="333"/>
        <end position="353"/>
    </location>
</feature>
<dbReference type="SUPFAM" id="SSF56801">
    <property type="entry name" value="Acetyl-CoA synthetase-like"/>
    <property type="match status" value="1"/>
</dbReference>
<dbReference type="InterPro" id="IPR050237">
    <property type="entry name" value="ATP-dep_AMP-bd_enzyme"/>
</dbReference>
<organism evidence="4 5">
    <name type="scientific">Streptomyces vulcanius</name>
    <dbReference type="NCBI Taxonomy" id="1441876"/>
    <lineage>
        <taxon>Bacteria</taxon>
        <taxon>Bacillati</taxon>
        <taxon>Actinomycetota</taxon>
        <taxon>Actinomycetes</taxon>
        <taxon>Kitasatosporales</taxon>
        <taxon>Streptomycetaceae</taxon>
        <taxon>Streptomyces</taxon>
    </lineage>
</organism>